<accession>A0A6L2JC27</accession>
<gene>
    <name evidence="1" type="ORF">Tci_005503</name>
</gene>
<name>A0A6L2JC27_TANCI</name>
<protein>
    <submittedName>
        <fullName evidence="1">Uncharacterized protein</fullName>
    </submittedName>
</protein>
<dbReference type="AlphaFoldDB" id="A0A6L2JC27"/>
<proteinExistence type="predicted"/>
<dbReference type="EMBL" id="BKCJ010000474">
    <property type="protein sequence ID" value="GEU33525.1"/>
    <property type="molecule type" value="Genomic_DNA"/>
</dbReference>
<comment type="caution">
    <text evidence="1">The sequence shown here is derived from an EMBL/GenBank/DDBJ whole genome shotgun (WGS) entry which is preliminary data.</text>
</comment>
<evidence type="ECO:0000313" key="1">
    <source>
        <dbReference type="EMBL" id="GEU33525.1"/>
    </source>
</evidence>
<sequence length="217" mass="24464">MAILQSSRLCGELDLTMMNLSVFVTVRRLSPIVISKGISPKGQEYSSEKPASGVFESTRRDLIDGFNFNKCGESSDTLAFSLFDAMKCQVRLREPLLQAKIILEGICKHVTGHRHYPFFHANGSFRVQTSGSGISYLLAVATTFTGSGNLYCQWEHLTWQWECLVHFIPNTFISIDVGYGSGVEKLDGFDRIEEFLGCLRDCQVVTPRQRWKHRNAT</sequence>
<reference evidence="1" key="1">
    <citation type="journal article" date="2019" name="Sci. Rep.">
        <title>Draft genome of Tanacetum cinerariifolium, the natural source of mosquito coil.</title>
        <authorList>
            <person name="Yamashiro T."/>
            <person name="Shiraishi A."/>
            <person name="Satake H."/>
            <person name="Nakayama K."/>
        </authorList>
    </citation>
    <scope>NUCLEOTIDE SEQUENCE</scope>
</reference>
<organism evidence="1">
    <name type="scientific">Tanacetum cinerariifolium</name>
    <name type="common">Dalmatian daisy</name>
    <name type="synonym">Chrysanthemum cinerariifolium</name>
    <dbReference type="NCBI Taxonomy" id="118510"/>
    <lineage>
        <taxon>Eukaryota</taxon>
        <taxon>Viridiplantae</taxon>
        <taxon>Streptophyta</taxon>
        <taxon>Embryophyta</taxon>
        <taxon>Tracheophyta</taxon>
        <taxon>Spermatophyta</taxon>
        <taxon>Magnoliopsida</taxon>
        <taxon>eudicotyledons</taxon>
        <taxon>Gunneridae</taxon>
        <taxon>Pentapetalae</taxon>
        <taxon>asterids</taxon>
        <taxon>campanulids</taxon>
        <taxon>Asterales</taxon>
        <taxon>Asteraceae</taxon>
        <taxon>Asteroideae</taxon>
        <taxon>Anthemideae</taxon>
        <taxon>Anthemidinae</taxon>
        <taxon>Tanacetum</taxon>
    </lineage>
</organism>